<dbReference type="RefSeq" id="WP_056973906.1">
    <property type="nucleotide sequence ID" value="NZ_CP014932.1"/>
</dbReference>
<geneLocation type="plasmid" evidence="2">
    <name>pl11995-8</name>
</geneLocation>
<dbReference type="AlphaFoldDB" id="A0A1B2J385"/>
<proteinExistence type="predicted"/>
<accession>A0A1B2J385</accession>
<dbReference type="OrthoDB" id="3238747at2"/>
<dbReference type="Proteomes" id="UP000093267">
    <property type="component" value="Plasmid pL11995-8"/>
</dbReference>
<evidence type="ECO:0000313" key="1">
    <source>
        <dbReference type="EMBL" id="ANZ68752.1"/>
    </source>
</evidence>
<evidence type="ECO:0000313" key="2">
    <source>
        <dbReference type="Proteomes" id="UP000093267"/>
    </source>
</evidence>
<dbReference type="EMBL" id="CP014932">
    <property type="protein sequence ID" value="ANZ68752.1"/>
    <property type="molecule type" value="Genomic_DNA"/>
</dbReference>
<keyword evidence="2" id="KW-1185">Reference proteome</keyword>
<reference evidence="1 2" key="1">
    <citation type="submission" date="2016-03" db="EMBL/GenBank/DDBJ databases">
        <title>Pediococcus and Lactobacillus from brewery environment - whole genome sequencing and assembly.</title>
        <authorList>
            <person name="Behr J."/>
            <person name="Geissler A.J."/>
            <person name="Vogel R.F."/>
        </authorList>
    </citation>
    <scope>NUCLEOTIDE SEQUENCE [LARGE SCALE GENOMIC DNA]</scope>
    <source>
        <strain evidence="1 2">TMW 1.1995</strain>
        <plasmid evidence="2">pl11995-8</plasmid>
    </source>
</reference>
<sequence length="253" mass="28273">MKLAVEINDDSTRITLPDGQGTIVVTNTVDQVNAGVNLYLKDGKLISVQTEPTDKADGVIQIEPAWDLEAGYLAKSFSEYAVERGILKKDLLETVKIPGNQRKTVEAFRNLVLTVLNGLGFRFVFVPKKKFKGKPRHKFTKQVSEIPFYVDHDGAKATVYWQKRNEMLVKAGAVMKAEPDLNQDGSLGFSAKFAQKLRSEHADSCQNFVTTKDIVLKSVNEVGLFLYFAGTNSWLVLKDENGKTIDEWTKVVE</sequence>
<gene>
    <name evidence="1" type="ORF">AYR63_16630</name>
</gene>
<organism evidence="1 2">
    <name type="scientific">Secundilactobacillus paracollinoides</name>
    <dbReference type="NCBI Taxonomy" id="240427"/>
    <lineage>
        <taxon>Bacteria</taxon>
        <taxon>Bacillati</taxon>
        <taxon>Bacillota</taxon>
        <taxon>Bacilli</taxon>
        <taxon>Lactobacillales</taxon>
        <taxon>Lactobacillaceae</taxon>
        <taxon>Secundilactobacillus</taxon>
    </lineage>
</organism>
<keyword evidence="1" id="KW-0614">Plasmid</keyword>
<protein>
    <submittedName>
        <fullName evidence="1">Uncharacterized protein</fullName>
    </submittedName>
</protein>
<name>A0A1B2J385_9LACO</name>